<organism evidence="2 3">
    <name type="scientific">Halorhabdus utahensis (strain DSM 12940 / JCM 11049 / AX-2)</name>
    <dbReference type="NCBI Taxonomy" id="519442"/>
    <lineage>
        <taxon>Archaea</taxon>
        <taxon>Methanobacteriati</taxon>
        <taxon>Methanobacteriota</taxon>
        <taxon>Stenosarchaea group</taxon>
        <taxon>Halobacteria</taxon>
        <taxon>Halobacteriales</taxon>
        <taxon>Haloarculaceae</taxon>
        <taxon>Halorhabdus</taxon>
    </lineage>
</organism>
<dbReference type="RefSeq" id="WP_015788868.1">
    <property type="nucleotide sequence ID" value="NC_013158.1"/>
</dbReference>
<evidence type="ECO:0000313" key="2">
    <source>
        <dbReference type="EMBL" id="ACV11292.1"/>
    </source>
</evidence>
<feature type="compositionally biased region" description="Basic and acidic residues" evidence="1">
    <location>
        <begin position="191"/>
        <end position="203"/>
    </location>
</feature>
<dbReference type="KEGG" id="hut:Huta_1113"/>
<feature type="compositionally biased region" description="Low complexity" evidence="1">
    <location>
        <begin position="69"/>
        <end position="84"/>
    </location>
</feature>
<reference evidence="2 3" key="1">
    <citation type="journal article" date="2009" name="Stand. Genomic Sci.">
        <title>Complete genome sequence of Halorhabdus utahensis type strain (AX-2).</title>
        <authorList>
            <person name="Anderson I."/>
            <person name="Tindall B.J."/>
            <person name="Pomrenke H."/>
            <person name="Goker M."/>
            <person name="Lapidus A."/>
            <person name="Nolan M."/>
            <person name="Copeland A."/>
            <person name="Glavina Del Rio T."/>
            <person name="Chen F."/>
            <person name="Tice H."/>
            <person name="Cheng J.F."/>
            <person name="Lucas S."/>
            <person name="Chertkov O."/>
            <person name="Bruce D."/>
            <person name="Brettin T."/>
            <person name="Detter J.C."/>
            <person name="Han C."/>
            <person name="Goodwin L."/>
            <person name="Land M."/>
            <person name="Hauser L."/>
            <person name="Chang Y.J."/>
            <person name="Jeffries C.D."/>
            <person name="Pitluck S."/>
            <person name="Pati A."/>
            <person name="Mavromatis K."/>
            <person name="Ivanova N."/>
            <person name="Ovchinnikova G."/>
            <person name="Chen A."/>
            <person name="Palaniappan K."/>
            <person name="Chain P."/>
            <person name="Rohde M."/>
            <person name="Bristow J."/>
            <person name="Eisen J.A."/>
            <person name="Markowitz V."/>
            <person name="Hugenholtz P."/>
            <person name="Kyrpides N.C."/>
            <person name="Klenk H.P."/>
        </authorList>
    </citation>
    <scope>NUCLEOTIDE SEQUENCE [LARGE SCALE GENOMIC DNA]</scope>
    <source>
        <strain evidence="3">DSM 12940 / JCM 11049 / AX-2</strain>
    </source>
</reference>
<accession>C7NM84</accession>
<dbReference type="EMBL" id="CP001687">
    <property type="protein sequence ID" value="ACV11292.1"/>
    <property type="molecule type" value="Genomic_DNA"/>
</dbReference>
<protein>
    <recommendedName>
        <fullName evidence="4">Lipoprotein</fullName>
    </recommendedName>
</protein>
<feature type="region of interest" description="Disordered" evidence="1">
    <location>
        <begin position="191"/>
        <end position="210"/>
    </location>
</feature>
<dbReference type="OrthoDB" id="189787at2157"/>
<proteinExistence type="predicted"/>
<feature type="region of interest" description="Disordered" evidence="1">
    <location>
        <begin position="23"/>
        <end position="85"/>
    </location>
</feature>
<dbReference type="AlphaFoldDB" id="C7NM84"/>
<sequence length="210" mass="22519">MRPEKGPRRQFLASLAAGAIGLAGCTDRETGPEDGNTSMDGDTTTREDAETAVATSDTTTSENGEPSDTGTGTTEENTPATTTNVSETLDRREANVVGVEFQAVDGGVRFDVSLHHDDHGEEGYANWWQVERLDGTQLGRRELLHAHANQPFTRSATIEIPDDVSCVVVRGHDQTHGYGGLAMLVSLDSGERKSVDQGSERQSFDVGQCP</sequence>
<dbReference type="GeneID" id="8383388"/>
<dbReference type="PROSITE" id="PS51257">
    <property type="entry name" value="PROKAR_LIPOPROTEIN"/>
    <property type="match status" value="1"/>
</dbReference>
<evidence type="ECO:0000313" key="3">
    <source>
        <dbReference type="Proteomes" id="UP000002071"/>
    </source>
</evidence>
<dbReference type="HOGENOM" id="CLU_109221_0_0_2"/>
<evidence type="ECO:0008006" key="4">
    <source>
        <dbReference type="Google" id="ProtNLM"/>
    </source>
</evidence>
<gene>
    <name evidence="2" type="ordered locus">Huta_1113</name>
</gene>
<feature type="compositionally biased region" description="Polar residues" evidence="1">
    <location>
        <begin position="53"/>
        <end position="68"/>
    </location>
</feature>
<dbReference type="Proteomes" id="UP000002071">
    <property type="component" value="Chromosome"/>
</dbReference>
<dbReference type="STRING" id="519442.Huta_1113"/>
<name>C7NM84_HALUD</name>
<evidence type="ECO:0000256" key="1">
    <source>
        <dbReference type="SAM" id="MobiDB-lite"/>
    </source>
</evidence>
<keyword evidence="3" id="KW-1185">Reference proteome</keyword>
<dbReference type="eggNOG" id="arCOG08156">
    <property type="taxonomic scope" value="Archaea"/>
</dbReference>